<comment type="catalytic activity">
    <reaction evidence="20">
        <text>a 5'-end (5'-triphosphoguanosine)-adenylyl-adenylyl-cytidylyl-adenosine in mRNA + S-adenosyl-L-methionine = a 5'-end (5'-triphosphoguanosine)-(2'-O-methyladenylyl)-adenylyl-cytidylyl-adenosine in mRNA + S-adenosyl-L-homocysteine + H(+)</text>
        <dbReference type="Rhea" id="RHEA:65380"/>
        <dbReference type="Rhea" id="RHEA-COMP:16797"/>
        <dbReference type="Rhea" id="RHEA-COMP:16801"/>
        <dbReference type="ChEBI" id="CHEBI:15378"/>
        <dbReference type="ChEBI" id="CHEBI:57856"/>
        <dbReference type="ChEBI" id="CHEBI:59789"/>
        <dbReference type="ChEBI" id="CHEBI:156482"/>
        <dbReference type="ChEBI" id="CHEBI:156484"/>
    </reaction>
</comment>
<comment type="catalytic activity">
    <reaction evidence="16">
        <text>a 5'-end triphospho-adenylyl-adenylyl-cytidylyl-adenosine in mRNA + GDP + H(+) = a 5'-end (5'-triphosphoguanosine)-adenylyl-adenylyl-cytidylyl-adenosine in mRNA + diphosphate</text>
        <dbReference type="Rhea" id="RHEA:65436"/>
        <dbReference type="Rhea" id="RHEA-COMP:16797"/>
        <dbReference type="Rhea" id="RHEA-COMP:16799"/>
        <dbReference type="ChEBI" id="CHEBI:15378"/>
        <dbReference type="ChEBI" id="CHEBI:33019"/>
        <dbReference type="ChEBI" id="CHEBI:58189"/>
        <dbReference type="ChEBI" id="CHEBI:156484"/>
        <dbReference type="ChEBI" id="CHEBI:156503"/>
        <dbReference type="EC" id="2.7.7.88"/>
    </reaction>
</comment>
<keyword evidence="10" id="KW-0067">ATP-binding</keyword>
<proteinExistence type="predicted"/>
<keyword evidence="4" id="KW-0696">RNA-directed RNA polymerase</keyword>
<keyword evidence="9" id="KW-0547">Nucleotide-binding</keyword>
<keyword evidence="12" id="KW-0693">Viral RNA replication</keyword>
<evidence type="ECO:0000259" key="23">
    <source>
        <dbReference type="PROSITE" id="PS50526"/>
    </source>
</evidence>
<dbReference type="Pfam" id="PF00946">
    <property type="entry name" value="Mononeg_RNA_pol"/>
    <property type="match status" value="1"/>
</dbReference>
<comment type="subcellular location">
    <subcellularLocation>
        <location evidence="1">Host cytoplasm</location>
    </subcellularLocation>
    <subcellularLocation>
        <location evidence="2">Virion</location>
    </subcellularLocation>
</comment>
<evidence type="ECO:0000313" key="24">
    <source>
        <dbReference type="EMBL" id="DAZ90798.1"/>
    </source>
</evidence>
<name>A0A9N7AB12_9RHAB</name>
<sequence>MDYYGLEGWQDEEFELDEKTMTDLHLGSAINLDHVEFLLTGQFSSYNIYIPHFQRIQWGELRTISMNYENSKIGLLDPTQEILLFSSEKSPISQSVYKSVVSIIGRSLEKSKIMIPISKYWKELSKEKIYTNTIYMGLFRMVLKVCCMVSEASRGGDRSHYQGIEIRDRFVRTEFQFKGLHFRITANNSFCAIDDKINKISHYGTFESLLLIMDTLGQRICLDIGCQVARIGKMDGVPSNDVLKNIMRIGDIMLKTYGNNGYEFIAMFEALVVSTILKKNPDKITNKDEFFGNCRGEVEEMVNDGLFKENVLSLFDSMSAYLISLSNGMLSNIFCIYRIWGHPRVNIKEGMKKVMEKGTAQKKDSNAMADLVLFQFRKMFLTEFYNVHHSYPPCLFTDETTYISQCIRDEFPINVDSPRYCIYDFQSVEIEKLWELPETYDVCHILNDRSVSPNRSELFKSVRSGKGTVNGVQRRGIIRWLMSESIRCKEFLNEVDQNGLDEDSLIIGMYEKEREIKIKARMFSLMSEKMRMYFVLTEEMISDHLLKYFPQITMKDPLHVQLKKLWNVSGTSNKECIDPIINIDFEKWNLNMREQFTLPLFRQMDKLFGYNNLISRTHSIFVDSLIYSCSGKYLPLVTSEGFQLDPPMCYIGHQGGFEGLRQKGWTIATVCLLCFIADKLRLKINLLGQGDNQVIRIYMPHSYWENLRMDNERRVGESKRLLEEFLQSMYNHFDEAGLPIKSRETWKSTRLYMYGKNMYLDGNSLPQWTKKLLRSYALSNEGTLTISGVIGTIATNMCAAANVSEKPDIMYVVYLILAEWSLEFLFSYHPFTRKTLREGEEIEFYIASSAGRKRYQSERIMIRRLIATIMLIPTSVGGSITIPLLGFIIRGFPDNASEGYSWLKLLYGVDSEFKDLFKSWYGFLCNETKEYDMLIQSPWSLNHKKPPTPGMHSRDTVRDFILSGEFKRNTFISRMQESLTGFNRKKISKALMGKRVNPLILNEIYNSFPQYLDQVLRRIENTRTIKKMTLKVDTRTPIVSKLMQIENEFLGYLHWRGLQTNGIVFSECSTEHCRVARNRGWECEIKGLTTPHPIEFLFSQVCDDFSKEFIKNDYIFVKRDENGEFPPYLGSNVKTKVVSLQDIAVRSEPLVSTAAKLLRYSKWLNLGENSNKLINANIEVVCNTSIFENLGHDVESFYTGCVEHRFNPSSASEGCFINYAPQIGKRVFLSSDCMPRYGRGQTNYTIHFQAMYCLIQYVASEAEGRSFKHYHLSCEDCIQPVDDEVDDIGDMSEILEKLYDEEKKNLLRETLGYLNIRVETFQDRIEPKIRSIPIANSADHNIGYIKEGIHCVLACMAATMIMYAPRDTPDSIGESDLQTFPRIYAYKVSSRKIMEYTADYLFVIKASRMSEELIDVRHFFSVKDKLVSHLMKMPLSKFKGLGTLMIGRTWNKEDESPLMLNLGEFPENPTTFLNSVRAEIVGIIENRCSVQTNLKRSQLPVLGISDKAIKICLTARLISTYQCVCCCSNGLKWLRSSDEFLDCPNKHMLKTKKRNIGVNIPMDLAMKMIGTLSCSEDPLEVFSIQSEDIEMMRKIRVEKDYLLDSRTKLELKSIVRSIKRNMRVLLPTSALYKWDHLLSCIGKLDFDSVLVFGDGTGFTSLAAARRFTSSIIYPTGIIERKRLIPQDLMSLRPFASRRYTNVSTRLLQEVPDDILDEVWGSSMRRFLNTLEGKVLILSDVESITWEAKKLFLRLWNLVSEVPQDITLIQKIYLGDWRDSPQNWEIYMSPFGNIQHLECFASNVSLGGIEESFSEVISKDSLKEWIDEVKLAKMVFDRDTSYFEAVEASRKISIHVFNRNMIPLSQEDLELPACAMIYKVLLYISNNFKPPSVVRFRSDRRVMLDGTLVKIIKGTKMLLIALYGQEVMERDYFHRLHITKASKSDRTSGIKELNVLFSMGIEEHDLSQKEEKAAFIIRQEWVQLHRDREIPGVPLSIFKLYTDEIIPGKSVFRELKH</sequence>
<keyword evidence="5" id="KW-0507">mRNA processing</keyword>
<evidence type="ECO:0000256" key="6">
    <source>
        <dbReference type="ARBA" id="ARBA00022679"/>
    </source>
</evidence>
<reference evidence="24" key="1">
    <citation type="journal article" date="2022" name="bioRxiv">
        <title>Unlocking the hidden genetic diversity of varicosaviruses, the neglected plant rhabdoviruses.</title>
        <authorList>
            <person name="Bejerman N."/>
            <person name="Dietzgen R.G."/>
            <person name="Debat H."/>
        </authorList>
    </citation>
    <scope>NUCLEOTIDE SEQUENCE</scope>
</reference>
<dbReference type="InterPro" id="IPR014023">
    <property type="entry name" value="Mononeg_RNA_pol_cat"/>
</dbReference>
<evidence type="ECO:0000256" key="14">
    <source>
        <dbReference type="ARBA" id="ARBA00023200"/>
    </source>
</evidence>
<evidence type="ECO:0000256" key="22">
    <source>
        <dbReference type="ARBA" id="ARBA00048548"/>
    </source>
</evidence>
<evidence type="ECO:0000256" key="12">
    <source>
        <dbReference type="ARBA" id="ARBA00022953"/>
    </source>
</evidence>
<keyword evidence="11" id="KW-0946">Virion</keyword>
<dbReference type="GO" id="GO:0044423">
    <property type="term" value="C:virion component"/>
    <property type="evidence" value="ECO:0007669"/>
    <property type="project" value="UniProtKB-KW"/>
</dbReference>
<evidence type="ECO:0000256" key="13">
    <source>
        <dbReference type="ARBA" id="ARBA00023042"/>
    </source>
</evidence>
<keyword evidence="8" id="KW-0548">Nucleotidyltransferase</keyword>
<evidence type="ECO:0000256" key="21">
    <source>
        <dbReference type="ARBA" id="ARBA00047370"/>
    </source>
</evidence>
<evidence type="ECO:0000256" key="2">
    <source>
        <dbReference type="ARBA" id="ARBA00004328"/>
    </source>
</evidence>
<dbReference type="GO" id="GO:0003968">
    <property type="term" value="F:RNA-directed RNA polymerase activity"/>
    <property type="evidence" value="ECO:0007669"/>
    <property type="project" value="UniProtKB-KW"/>
</dbReference>
<keyword evidence="7" id="KW-0949">S-adenosyl-L-methionine</keyword>
<organism evidence="24">
    <name type="scientific">Raphanus virus 1</name>
    <dbReference type="NCBI Taxonomy" id="2977984"/>
    <lineage>
        <taxon>Viruses</taxon>
        <taxon>Riboviria</taxon>
        <taxon>Orthornavirae</taxon>
        <taxon>Negarnaviricota</taxon>
        <taxon>Haploviricotina</taxon>
        <taxon>Monjiviricetes</taxon>
        <taxon>Mononegavirales</taxon>
        <taxon>Rhabdoviridae</taxon>
        <taxon>Betarhabdovirinae</taxon>
        <taxon>Varicosavirus</taxon>
        <taxon>Varicosavirus raphani</taxon>
    </lineage>
</organism>
<evidence type="ECO:0000256" key="20">
    <source>
        <dbReference type="ARBA" id="ARBA00047332"/>
    </source>
</evidence>
<evidence type="ECO:0000256" key="5">
    <source>
        <dbReference type="ARBA" id="ARBA00022664"/>
    </source>
</evidence>
<protein>
    <recommendedName>
        <fullName evidence="3">RNA-directed RNA polymerase</fullName>
        <ecNumber evidence="3">2.7.7.48</ecNumber>
    </recommendedName>
    <alternativeName>
        <fullName evidence="19">Replicase</fullName>
    </alternativeName>
    <alternativeName>
        <fullName evidence="18">Transcriptase</fullName>
    </alternativeName>
</protein>
<evidence type="ECO:0000256" key="9">
    <source>
        <dbReference type="ARBA" id="ARBA00022741"/>
    </source>
</evidence>
<evidence type="ECO:0000256" key="3">
    <source>
        <dbReference type="ARBA" id="ARBA00012494"/>
    </source>
</evidence>
<dbReference type="EC" id="2.7.7.48" evidence="3"/>
<dbReference type="PROSITE" id="PS50526">
    <property type="entry name" value="RDRP_SSRNA_NEG_NONSEG"/>
    <property type="match status" value="1"/>
</dbReference>
<comment type="catalytic activity">
    <reaction evidence="21">
        <text>a 5'-end (5'-triphosphoguanosine)-adenylyl-adenylyl-cytidylyl-adenosine in mRNA + 2 S-adenosyl-L-methionine = a 5'-end (N(7)-methyl 5'-triphosphoguanosine)-(2'-O-methyladenylyl)-adenylyl-cytidylyl-adenosine in mRNA + 2 S-adenosyl-L-homocysteine + H(+)</text>
        <dbReference type="Rhea" id="RHEA:65376"/>
        <dbReference type="Rhea" id="RHEA-COMP:16797"/>
        <dbReference type="Rhea" id="RHEA-COMP:16798"/>
        <dbReference type="ChEBI" id="CHEBI:15378"/>
        <dbReference type="ChEBI" id="CHEBI:57856"/>
        <dbReference type="ChEBI" id="CHEBI:59789"/>
        <dbReference type="ChEBI" id="CHEBI:156483"/>
        <dbReference type="ChEBI" id="CHEBI:156484"/>
        <dbReference type="EC" id="2.1.1.375"/>
    </reaction>
</comment>
<dbReference type="EMBL" id="BK061799">
    <property type="protein sequence ID" value="DAZ90798.1"/>
    <property type="molecule type" value="Viral_cRNA"/>
</dbReference>
<comment type="catalytic activity">
    <reaction evidence="22">
        <text>GTP + H2O = GDP + phosphate + H(+)</text>
        <dbReference type="Rhea" id="RHEA:19669"/>
        <dbReference type="ChEBI" id="CHEBI:15377"/>
        <dbReference type="ChEBI" id="CHEBI:15378"/>
        <dbReference type="ChEBI" id="CHEBI:37565"/>
        <dbReference type="ChEBI" id="CHEBI:43474"/>
        <dbReference type="ChEBI" id="CHEBI:58189"/>
    </reaction>
</comment>
<dbReference type="Pfam" id="PF14318">
    <property type="entry name" value="Mononeg_mRNAcap"/>
    <property type="match status" value="1"/>
</dbReference>
<evidence type="ECO:0000256" key="10">
    <source>
        <dbReference type="ARBA" id="ARBA00022840"/>
    </source>
</evidence>
<evidence type="ECO:0000256" key="19">
    <source>
        <dbReference type="ARBA" id="ARBA00031012"/>
    </source>
</evidence>
<evidence type="ECO:0000256" key="16">
    <source>
        <dbReference type="ARBA" id="ARBA00024494"/>
    </source>
</evidence>
<keyword evidence="6" id="KW-0808">Transferase</keyword>
<accession>A0A9N7AB12</accession>
<evidence type="ECO:0000256" key="11">
    <source>
        <dbReference type="ARBA" id="ARBA00022844"/>
    </source>
</evidence>
<comment type="catalytic activity">
    <reaction evidence="17">
        <text>a 5'-end (5'-triphosphoguanosine)-(2'-O-methyladenylyl)-adenylyl-cytidylyl-adenosine in mRNA + S-adenosyl-L-methionine = a 5'-end (N(7)-methyl 5'-triphosphoguanosine)-(2'-O-methyladenylyl)-adenylyl-cytidylyl-adenosine in mRNA + S-adenosyl-L-homocysteine</text>
        <dbReference type="Rhea" id="RHEA:65440"/>
        <dbReference type="Rhea" id="RHEA-COMP:16798"/>
        <dbReference type="Rhea" id="RHEA-COMP:16801"/>
        <dbReference type="ChEBI" id="CHEBI:57856"/>
        <dbReference type="ChEBI" id="CHEBI:59789"/>
        <dbReference type="ChEBI" id="CHEBI:156482"/>
        <dbReference type="ChEBI" id="CHEBI:156483"/>
    </reaction>
</comment>
<keyword evidence="13" id="KW-0506">mRNA capping</keyword>
<dbReference type="GO" id="GO:0030430">
    <property type="term" value="C:host cell cytoplasm"/>
    <property type="evidence" value="ECO:0007669"/>
    <property type="project" value="UniProtKB-SubCell"/>
</dbReference>
<evidence type="ECO:0000256" key="17">
    <source>
        <dbReference type="ARBA" id="ARBA00024499"/>
    </source>
</evidence>
<evidence type="ECO:0000256" key="15">
    <source>
        <dbReference type="ARBA" id="ARBA00023268"/>
    </source>
</evidence>
<evidence type="ECO:0000256" key="18">
    <source>
        <dbReference type="ARBA" id="ARBA00030436"/>
    </source>
</evidence>
<evidence type="ECO:0000256" key="8">
    <source>
        <dbReference type="ARBA" id="ARBA00022695"/>
    </source>
</evidence>
<evidence type="ECO:0000256" key="7">
    <source>
        <dbReference type="ARBA" id="ARBA00022691"/>
    </source>
</evidence>
<dbReference type="GO" id="GO:0005524">
    <property type="term" value="F:ATP binding"/>
    <property type="evidence" value="ECO:0007669"/>
    <property type="project" value="UniProtKB-KW"/>
</dbReference>
<dbReference type="GO" id="GO:0004482">
    <property type="term" value="F:mRNA 5'-cap (guanine-N7-)-methyltransferase activity"/>
    <property type="evidence" value="ECO:0007669"/>
    <property type="project" value="InterPro"/>
</dbReference>
<dbReference type="InterPro" id="IPR026890">
    <property type="entry name" value="Mononeg_mRNAcap"/>
</dbReference>
<keyword evidence="14" id="KW-1035">Host cytoplasm</keyword>
<keyword evidence="15" id="KW-0511">Multifunctional enzyme</keyword>
<evidence type="ECO:0000256" key="4">
    <source>
        <dbReference type="ARBA" id="ARBA00022484"/>
    </source>
</evidence>
<evidence type="ECO:0000256" key="1">
    <source>
        <dbReference type="ARBA" id="ARBA00004192"/>
    </source>
</evidence>
<feature type="domain" description="RdRp catalytic" evidence="23">
    <location>
        <begin position="577"/>
        <end position="762"/>
    </location>
</feature>